<dbReference type="PANTHER" id="PTHR45962">
    <property type="entry name" value="N-FATTY-ACYL-AMINO ACID SYNTHASE/HYDROLASE PM20D1"/>
    <property type="match status" value="1"/>
</dbReference>
<keyword evidence="5 7" id="KW-0862">Zinc</keyword>
<evidence type="ECO:0000313" key="10">
    <source>
        <dbReference type="Proteomes" id="UP000827133"/>
    </source>
</evidence>
<feature type="domain" description="Peptidase M20 dimerisation" evidence="8">
    <location>
        <begin position="271"/>
        <end position="420"/>
    </location>
</feature>
<dbReference type="InterPro" id="IPR036264">
    <property type="entry name" value="Bact_exopeptidase_dim_dom"/>
</dbReference>
<evidence type="ECO:0000256" key="1">
    <source>
        <dbReference type="ARBA" id="ARBA00006247"/>
    </source>
</evidence>
<evidence type="ECO:0000256" key="4">
    <source>
        <dbReference type="ARBA" id="ARBA00022801"/>
    </source>
</evidence>
<evidence type="ECO:0000313" key="9">
    <source>
        <dbReference type="EMBL" id="KAG9496605.1"/>
    </source>
</evidence>
<dbReference type="Gene3D" id="3.30.70.360">
    <property type="match status" value="1"/>
</dbReference>
<dbReference type="Gene3D" id="3.40.630.10">
    <property type="entry name" value="Zn peptidases"/>
    <property type="match status" value="1"/>
</dbReference>
<keyword evidence="10" id="KW-1185">Reference proteome</keyword>
<dbReference type="Pfam" id="PF07687">
    <property type="entry name" value="M20_dimer"/>
    <property type="match status" value="1"/>
</dbReference>
<feature type="binding site" evidence="7">
    <location>
        <position position="149"/>
    </location>
    <ligand>
        <name>Zn(2+)</name>
        <dbReference type="ChEBI" id="CHEBI:29105"/>
        <label>2</label>
    </ligand>
</feature>
<feature type="binding site" evidence="7">
    <location>
        <position position="556"/>
    </location>
    <ligand>
        <name>Zn(2+)</name>
        <dbReference type="ChEBI" id="CHEBI:29105"/>
        <label>1</label>
    </ligand>
</feature>
<keyword evidence="3 7" id="KW-0479">Metal-binding</keyword>
<feature type="binding site" evidence="7">
    <location>
        <position position="186"/>
    </location>
    <ligand>
        <name>Zn(2+)</name>
        <dbReference type="ChEBI" id="CHEBI:29105"/>
        <label>2</label>
    </ligand>
</feature>
<dbReference type="CDD" id="cd05674">
    <property type="entry name" value="M20_yscS"/>
    <property type="match status" value="1"/>
</dbReference>
<feature type="binding site" evidence="7">
    <location>
        <position position="250"/>
    </location>
    <ligand>
        <name>Zn(2+)</name>
        <dbReference type="ChEBI" id="CHEBI:29105"/>
        <label>2</label>
    </ligand>
</feature>
<gene>
    <name evidence="9" type="ORF">J7337_011381</name>
</gene>
<dbReference type="InterPro" id="IPR001261">
    <property type="entry name" value="ArgE/DapE_CS"/>
</dbReference>
<accession>A0A9P8D776</accession>
<feature type="active site" description="Proton acceptor" evidence="6">
    <location>
        <position position="221"/>
    </location>
</feature>
<dbReference type="GO" id="GO:0051603">
    <property type="term" value="P:proteolysis involved in protein catabolic process"/>
    <property type="evidence" value="ECO:0007669"/>
    <property type="project" value="TreeGrafter"/>
</dbReference>
<feature type="active site" evidence="6">
    <location>
        <position position="151"/>
    </location>
</feature>
<dbReference type="GeneID" id="68319237"/>
<organism evidence="9 10">
    <name type="scientific">Fusarium musae</name>
    <dbReference type="NCBI Taxonomy" id="1042133"/>
    <lineage>
        <taxon>Eukaryota</taxon>
        <taxon>Fungi</taxon>
        <taxon>Dikarya</taxon>
        <taxon>Ascomycota</taxon>
        <taxon>Pezizomycotina</taxon>
        <taxon>Sordariomycetes</taxon>
        <taxon>Hypocreomycetidae</taxon>
        <taxon>Hypocreales</taxon>
        <taxon>Nectriaceae</taxon>
        <taxon>Fusarium</taxon>
    </lineage>
</organism>
<feature type="binding site" evidence="7">
    <location>
        <position position="186"/>
    </location>
    <ligand>
        <name>Zn(2+)</name>
        <dbReference type="ChEBI" id="CHEBI:29105"/>
        <label>1</label>
    </ligand>
</feature>
<evidence type="ECO:0000256" key="7">
    <source>
        <dbReference type="PIRSR" id="PIRSR037217-2"/>
    </source>
</evidence>
<keyword evidence="4" id="KW-0378">Hydrolase</keyword>
<dbReference type="InterPro" id="IPR011650">
    <property type="entry name" value="Peptidase_M20_dimer"/>
</dbReference>
<protein>
    <recommendedName>
        <fullName evidence="8">Peptidase M20 dimerisation domain-containing protein</fullName>
    </recommendedName>
</protein>
<dbReference type="InterPro" id="IPR002933">
    <property type="entry name" value="Peptidase_M20"/>
</dbReference>
<comment type="caution">
    <text evidence="9">The sequence shown here is derived from an EMBL/GenBank/DDBJ whole genome shotgun (WGS) entry which is preliminary data.</text>
</comment>
<dbReference type="InterPro" id="IPR047177">
    <property type="entry name" value="Pept_M20A"/>
</dbReference>
<dbReference type="SUPFAM" id="SSF55031">
    <property type="entry name" value="Bacterial exopeptidase dimerisation domain"/>
    <property type="match status" value="1"/>
</dbReference>
<evidence type="ECO:0000259" key="8">
    <source>
        <dbReference type="Pfam" id="PF07687"/>
    </source>
</evidence>
<dbReference type="GO" id="GO:0000328">
    <property type="term" value="C:fungal-type vacuole lumen"/>
    <property type="evidence" value="ECO:0007669"/>
    <property type="project" value="TreeGrafter"/>
</dbReference>
<dbReference type="InterPro" id="IPR017141">
    <property type="entry name" value="Pept_M20_carboxypep"/>
</dbReference>
<dbReference type="SUPFAM" id="SSF53187">
    <property type="entry name" value="Zn-dependent exopeptidases"/>
    <property type="match status" value="1"/>
</dbReference>
<sequence>MRFTGIFSTAFVAGTAIAFSHDAQHRLGKQINVAGTADANPKCNLPAPLNPSDDGLESSHDLFSSKKALQLMVKKHQSLVRIPSICYDDMGDLDTDDRWKPFNDIPKMLKKAYPTVHKHITPEKVNKFGLVYTLKGSDPSLQPILLAGHQDVVPVADGTLHEWVHPPFDAFYNETDGYLWGRGASDDKSAITAQMSALEALLSQKTYKPRRTVILAFGFDEECSGHRGAGHISKHLEARYGEHGIAAILDEGGAGLQKMGDVLYALPAVYEKGYLDVWFNVSVVGGHSSVPTPHTAIGIMAEIVTTLEHNPFKPEIAKNGAIHQCLACFAEHSPHVFPDLTKLVNGGDLQGVAKFLTKLSRDMQYMVQTSQAIDVISGGQKINALPEFVTLGVNHRYAPQDSIGSIQHRIVGLIKDIAESHNLRVEAFEDDADYDVYLAANDLSRQCNKDEDLWQQKHKGVLTIAAKKKSYITPQSPTTGPVWDIFAGTVRHSFAQEAKTVVAAPGAMTGNTDTRHYLSKFSQVQGISFVTDSQSDLSKNIYRWSPGSLKSFSNIHSVNERLLMSEQMNMAKFYYDFIRNFDKANV</sequence>
<dbReference type="EMBL" id="JAHBCI010000009">
    <property type="protein sequence ID" value="KAG9496605.1"/>
    <property type="molecule type" value="Genomic_DNA"/>
</dbReference>
<keyword evidence="2" id="KW-0645">Protease</keyword>
<dbReference type="PANTHER" id="PTHR45962:SF1">
    <property type="entry name" value="N-FATTY-ACYL-AMINO ACID SYNTHASE_HYDROLASE PM20D1"/>
    <property type="match status" value="1"/>
</dbReference>
<dbReference type="RefSeq" id="XP_044675605.1">
    <property type="nucleotide sequence ID" value="XM_044828930.1"/>
</dbReference>
<dbReference type="AlphaFoldDB" id="A0A9P8D776"/>
<dbReference type="FunFam" id="3.40.630.10:FF:000027">
    <property type="entry name" value="N-fatty-acyl-amino acid synthase/hydrolase PM20D1"/>
    <property type="match status" value="1"/>
</dbReference>
<dbReference type="GO" id="GO:0046872">
    <property type="term" value="F:metal ion binding"/>
    <property type="evidence" value="ECO:0007669"/>
    <property type="project" value="UniProtKB-KW"/>
</dbReference>
<dbReference type="GO" id="GO:0004181">
    <property type="term" value="F:metallocarboxypeptidase activity"/>
    <property type="evidence" value="ECO:0007669"/>
    <property type="project" value="InterPro"/>
</dbReference>
<evidence type="ECO:0000256" key="2">
    <source>
        <dbReference type="ARBA" id="ARBA00022670"/>
    </source>
</evidence>
<dbReference type="Proteomes" id="UP000827133">
    <property type="component" value="Unassembled WGS sequence"/>
</dbReference>
<proteinExistence type="inferred from homology"/>
<dbReference type="Gene3D" id="1.10.150.900">
    <property type="match status" value="1"/>
</dbReference>
<evidence type="ECO:0000256" key="5">
    <source>
        <dbReference type="ARBA" id="ARBA00022833"/>
    </source>
</evidence>
<reference evidence="9" key="1">
    <citation type="journal article" date="2021" name="Mol. Plant Microbe Interact.">
        <title>Telomere to telomere genome assembly of Fusarium musae F31, causal agent of crown rot disease of banana.</title>
        <authorList>
            <person name="Degradi L."/>
            <person name="Tava V."/>
            <person name="Kunova A."/>
            <person name="Cortesi P."/>
            <person name="Saracchi M."/>
            <person name="Pasquali M."/>
        </authorList>
    </citation>
    <scope>NUCLEOTIDE SEQUENCE</scope>
    <source>
        <strain evidence="9">F31</strain>
    </source>
</reference>
<dbReference type="PIRSF" id="PIRSF037217">
    <property type="entry name" value="Carboxypeptidase_S"/>
    <property type="match status" value="1"/>
</dbReference>
<evidence type="ECO:0000256" key="6">
    <source>
        <dbReference type="PIRSR" id="PIRSR037217-1"/>
    </source>
</evidence>
<dbReference type="KEGG" id="fmu:J7337_011381"/>
<comment type="similarity">
    <text evidence="1">Belongs to the peptidase M20A family.</text>
</comment>
<name>A0A9P8D776_9HYPO</name>
<dbReference type="PROSITE" id="PS00758">
    <property type="entry name" value="ARGE_DAPE_CPG2_1"/>
    <property type="match status" value="1"/>
</dbReference>
<feature type="binding site" evidence="7">
    <location>
        <position position="222"/>
    </location>
    <ligand>
        <name>Zn(2+)</name>
        <dbReference type="ChEBI" id="CHEBI:29105"/>
        <label>1</label>
    </ligand>
</feature>
<dbReference type="Pfam" id="PF01546">
    <property type="entry name" value="Peptidase_M20"/>
    <property type="match status" value="1"/>
</dbReference>
<evidence type="ECO:0000256" key="3">
    <source>
        <dbReference type="ARBA" id="ARBA00022723"/>
    </source>
</evidence>